<feature type="region of interest" description="Disordered" evidence="1">
    <location>
        <begin position="744"/>
        <end position="784"/>
    </location>
</feature>
<dbReference type="FunFam" id="2.60.40.10:FF:001379">
    <property type="entry name" value="Usherin"/>
    <property type="match status" value="1"/>
</dbReference>
<feature type="domain" description="Fibronectin type-III" evidence="2">
    <location>
        <begin position="235"/>
        <end position="324"/>
    </location>
</feature>
<gene>
    <name evidence="3" type="ORF">NHX12_006532</name>
</gene>
<dbReference type="FunFam" id="2.60.40.10:FF:001211">
    <property type="entry name" value="Usherin"/>
    <property type="match status" value="1"/>
</dbReference>
<dbReference type="Proteomes" id="UP001148018">
    <property type="component" value="Unassembled WGS sequence"/>
</dbReference>
<dbReference type="Pfam" id="PF00041">
    <property type="entry name" value="fn3"/>
    <property type="match status" value="5"/>
</dbReference>
<dbReference type="PANTHER" id="PTHR46957">
    <property type="entry name" value="CYTOKINE RECEPTOR"/>
    <property type="match status" value="1"/>
</dbReference>
<feature type="domain" description="Fibronectin type-III" evidence="2">
    <location>
        <begin position="959"/>
        <end position="1043"/>
    </location>
</feature>
<keyword evidence="4" id="KW-1185">Reference proteome</keyword>
<dbReference type="InterPro" id="IPR050713">
    <property type="entry name" value="RTP_Phos/Ushers"/>
</dbReference>
<feature type="domain" description="Fibronectin type-III" evidence="2">
    <location>
        <begin position="142"/>
        <end position="233"/>
    </location>
</feature>
<evidence type="ECO:0000313" key="3">
    <source>
        <dbReference type="EMBL" id="KAJ3594201.1"/>
    </source>
</evidence>
<dbReference type="EMBL" id="JANIIK010000112">
    <property type="protein sequence ID" value="KAJ3594201.1"/>
    <property type="molecule type" value="Genomic_DNA"/>
</dbReference>
<feature type="domain" description="Fibronectin type-III" evidence="2">
    <location>
        <begin position="411"/>
        <end position="505"/>
    </location>
</feature>
<dbReference type="FunFam" id="2.60.40.10:FF:001030">
    <property type="entry name" value="Usherin"/>
    <property type="match status" value="1"/>
</dbReference>
<feature type="domain" description="Fibronectin type-III" evidence="2">
    <location>
        <begin position="863"/>
        <end position="958"/>
    </location>
</feature>
<feature type="region of interest" description="Disordered" evidence="1">
    <location>
        <begin position="129"/>
        <end position="149"/>
    </location>
</feature>
<evidence type="ECO:0000256" key="1">
    <source>
        <dbReference type="SAM" id="MobiDB-lite"/>
    </source>
</evidence>
<evidence type="ECO:0000259" key="2">
    <source>
        <dbReference type="PROSITE" id="PS50853"/>
    </source>
</evidence>
<feature type="region of interest" description="Disordered" evidence="1">
    <location>
        <begin position="43"/>
        <end position="81"/>
    </location>
</feature>
<dbReference type="PROSITE" id="PS50853">
    <property type="entry name" value="FN3"/>
    <property type="match status" value="10"/>
</dbReference>
<protein>
    <recommendedName>
        <fullName evidence="2">Fibronectin type-III domain-containing protein</fullName>
    </recommendedName>
</protein>
<dbReference type="PANTHER" id="PTHR46957:SF7">
    <property type="entry name" value="USHERIN"/>
    <property type="match status" value="1"/>
</dbReference>
<dbReference type="GO" id="GO:0016020">
    <property type="term" value="C:membrane"/>
    <property type="evidence" value="ECO:0007669"/>
    <property type="project" value="UniProtKB-SubCell"/>
</dbReference>
<dbReference type="InterPro" id="IPR036116">
    <property type="entry name" value="FN3_sf"/>
</dbReference>
<dbReference type="InterPro" id="IPR013783">
    <property type="entry name" value="Ig-like_fold"/>
</dbReference>
<comment type="caution">
    <text evidence="3">The sequence shown here is derived from an EMBL/GenBank/DDBJ whole genome shotgun (WGS) entry which is preliminary data.</text>
</comment>
<dbReference type="SUPFAM" id="SSF49265">
    <property type="entry name" value="Fibronectin type III"/>
    <property type="match status" value="9"/>
</dbReference>
<dbReference type="FunFam" id="2.60.40.10:FF:001176">
    <property type="entry name" value="Usherin"/>
    <property type="match status" value="1"/>
</dbReference>
<dbReference type="OrthoDB" id="5984158at2759"/>
<dbReference type="InterPro" id="IPR003961">
    <property type="entry name" value="FN3_dom"/>
</dbReference>
<feature type="domain" description="Fibronectin type-III" evidence="2">
    <location>
        <begin position="1044"/>
        <end position="1134"/>
    </location>
</feature>
<evidence type="ECO:0000313" key="4">
    <source>
        <dbReference type="Proteomes" id="UP001148018"/>
    </source>
</evidence>
<feature type="non-terminal residue" evidence="3">
    <location>
        <position position="1661"/>
    </location>
</feature>
<organism evidence="3 4">
    <name type="scientific">Muraenolepis orangiensis</name>
    <name type="common">Patagonian moray cod</name>
    <dbReference type="NCBI Taxonomy" id="630683"/>
    <lineage>
        <taxon>Eukaryota</taxon>
        <taxon>Metazoa</taxon>
        <taxon>Chordata</taxon>
        <taxon>Craniata</taxon>
        <taxon>Vertebrata</taxon>
        <taxon>Euteleostomi</taxon>
        <taxon>Actinopterygii</taxon>
        <taxon>Neopterygii</taxon>
        <taxon>Teleostei</taxon>
        <taxon>Neoteleostei</taxon>
        <taxon>Acanthomorphata</taxon>
        <taxon>Zeiogadaria</taxon>
        <taxon>Gadariae</taxon>
        <taxon>Gadiformes</taxon>
        <taxon>Muraenolepidoidei</taxon>
        <taxon>Muraenolepididae</taxon>
        <taxon>Muraenolepis</taxon>
    </lineage>
</organism>
<feature type="region of interest" description="Disordered" evidence="1">
    <location>
        <begin position="1047"/>
        <end position="1068"/>
    </location>
</feature>
<dbReference type="FunFam" id="2.60.40.10:FF:001168">
    <property type="entry name" value="Usherin"/>
    <property type="match status" value="1"/>
</dbReference>
<feature type="domain" description="Fibronectin type-III" evidence="2">
    <location>
        <begin position="506"/>
        <end position="603"/>
    </location>
</feature>
<accession>A0A9Q0DTI1</accession>
<dbReference type="FunFam" id="2.60.40.10:FF:001285">
    <property type="entry name" value="Usherin"/>
    <property type="match status" value="1"/>
</dbReference>
<dbReference type="CDD" id="cd00063">
    <property type="entry name" value="FN3"/>
    <property type="match status" value="10"/>
</dbReference>
<dbReference type="PRINTS" id="PR00014">
    <property type="entry name" value="FNTYPEIII"/>
</dbReference>
<feature type="domain" description="Fibronectin type-III" evidence="2">
    <location>
        <begin position="753"/>
        <end position="862"/>
    </location>
</feature>
<dbReference type="Gene3D" id="2.60.40.10">
    <property type="entry name" value="Immunoglobulins"/>
    <property type="match status" value="13"/>
</dbReference>
<feature type="domain" description="Fibronectin type-III" evidence="2">
    <location>
        <begin position="1223"/>
        <end position="1324"/>
    </location>
</feature>
<sequence length="1661" mass="178767">AQCARAAVCPLAAASTAYCGACDIDPALTACTWILTRARTPLDRTRAPTGPSPLALAQEEEEEEEESQRSGDTPAWSSVGSTGLCPSLEEVVYSGEADAYTYTDRSLEPFTTYEYSVRAWNSFGKGSSAGATATTGEEEPWGVAPPRWSRPGDREDVLQLYWRPPARPNGDITHYVLVRDGQERYRGAEESFVDVGGIKPFVEYSYQLSACNRAGCSDSEPVVAVTVQGVPEDVAPPVVTPLTPTSLLVSWSPPKQANGVIQRYLLDRTGVGLLYTHTDGPRNYTVTDIGSTSSQYTLPIEPGVGLYAVGCGTSQPSTGRTLEASPSGVWSGPRHLSVDASVAELHWSPPLRPGGRLSLYRLLRDGRPVFTGDHRARNFTDTGLLPNHSTGGGTGVSDSYAVQMPASCPTGIPPPHNVSVAGARSLFLAWSPPARFNSSQVLLYNILFNPGNDGALTRPAGQALHLRVTGLEPFTSYYIRVQACQSAGCGVGQGVVTRTLEAPPGALLPPRITAAGAQELEVRWSPPRHPNGLITSYFIHRRPEGTEEELLVFIWSDGPLEFLDASRALRPFSRYQYRVQAHNSKGPAQSQWASALTLEAAPREMAPPTIVPTGAYSAHLTWSEPGLPNGLVSQYRVVIDLIPSPPGGRRWGIEDYLAVYSLRVDAVNSAGSVSSEWVGTRTLEASPAGLSALRAEHRELGKALLLSWDPPHTPNGAITPWTVYTLVLAACTSRGCVRSAVQPVTTSAAPPSGQAPPRPLSVGPDRVSLTWAPPAEPNGPIEEYALLGRGPEDEARGRSHEEDVISNEKVLYIEDQPGEASSSFSYTVAGLRPWTRYQFSVRARNRAGHAPSAWLTVTTKQAPPSGLAPPTVAHYEGRPGELLISWAPPLESNGMLLSYRIQRDNVSFPFSFDPGVTGYTDEDLAPFTAYSYAVIACTSEGCVTSPPTHTTTLEAPPATVEPPAVRHITPQSISASWSVPPTQNGRVTEYVLRLNGEGVYRGRDLSSVVSRLLPYTSYRLALLACTSGGCTPSAAVTVVTGEAPPTGLNPPTVKVTGPESVEVSWSPPERPNGVVTGYELRRDGEVVYVGGETHYHDFTLLPNAAYGYAVAANNSRGAVSSAAAVAKTHPSAPSGVGPPALQPLGPSQVRVEWSPPARSNGDLVSYTIYQRDPAQLLTNSTTFTPQDSAFSLRHAHLLGLAPHHSDWSSILTPESPPAGQTAPLLDLQPDADTGLHTTFLLTWSPPAHPNGLILHYEVYRRPERTMEIQVGAGATLVYENSSSSCRDDGLEPFTALQYQVWAVNSAGHSASPWANGRTGPAPPRGIAPPTFQRIQATWAVVDILPPARPNGIVSLYRVFSQDNNTYILLSEGTSRQQTLHGLSPYTLYWVGVEACTCYQCCSRGPLMGRTPGTQRGHREGPIETCFFGTGRSHNLTGLQPHFSYGLRVACFNNMGSTASNWTSVSTLAEATSMCHADHRRLCRSRYSPVTGLGPVEPTTEGGKQWVGLSAGPFYSELWALRKSPSCRERPPLVALQKTRHGGGEAYMFDTVADHVEVSNVTLKSYTMYTEDLTDTKIVSEGSHFSPMAVLRVPPGRPLDLGHAFSQNSLHRSVSQLIDRKSLMEEGSWDNPLAPDSAAGLYVAEAFSSTRKDHTLFTDTHL</sequence>
<name>A0A9Q0DTI1_9TELE</name>
<dbReference type="SMART" id="SM00060">
    <property type="entry name" value="FN3"/>
    <property type="match status" value="14"/>
</dbReference>
<proteinExistence type="predicted"/>
<reference evidence="3" key="1">
    <citation type="submission" date="2022-07" db="EMBL/GenBank/DDBJ databases">
        <title>Chromosome-level genome of Muraenolepis orangiensis.</title>
        <authorList>
            <person name="Kim J."/>
        </authorList>
    </citation>
    <scope>NUCLEOTIDE SEQUENCE</scope>
    <source>
        <strain evidence="3">KU_S4_2022</strain>
        <tissue evidence="3">Muscle</tissue>
    </source>
</reference>
<feature type="domain" description="Fibronectin type-III" evidence="2">
    <location>
        <begin position="1325"/>
        <end position="1416"/>
    </location>
</feature>